<dbReference type="Proteomes" id="UP000002029">
    <property type="component" value="Chromosome"/>
</dbReference>
<organism evidence="2 3">
    <name type="scientific">Streptosporangium roseum (strain ATCC 12428 / DSM 43021 / JCM 3005 / KCTC 9067 / NCIMB 10171 / NRRL 2505 / NI 9100)</name>
    <dbReference type="NCBI Taxonomy" id="479432"/>
    <lineage>
        <taxon>Bacteria</taxon>
        <taxon>Bacillati</taxon>
        <taxon>Actinomycetota</taxon>
        <taxon>Actinomycetes</taxon>
        <taxon>Streptosporangiales</taxon>
        <taxon>Streptosporangiaceae</taxon>
        <taxon>Streptosporangium</taxon>
    </lineage>
</organism>
<protein>
    <recommendedName>
        <fullName evidence="4">Peptidase inhibitor family I36</fullName>
    </recommendedName>
</protein>
<reference evidence="2 3" key="1">
    <citation type="journal article" date="2010" name="Stand. Genomic Sci.">
        <title>Complete genome sequence of Streptosporangium roseum type strain (NI 9100).</title>
        <authorList>
            <person name="Nolan M."/>
            <person name="Sikorski J."/>
            <person name="Jando M."/>
            <person name="Lucas S."/>
            <person name="Lapidus A."/>
            <person name="Glavina Del Rio T."/>
            <person name="Chen F."/>
            <person name="Tice H."/>
            <person name="Pitluck S."/>
            <person name="Cheng J.F."/>
            <person name="Chertkov O."/>
            <person name="Sims D."/>
            <person name="Meincke L."/>
            <person name="Brettin T."/>
            <person name="Han C."/>
            <person name="Detter J.C."/>
            <person name="Bruce D."/>
            <person name="Goodwin L."/>
            <person name="Land M."/>
            <person name="Hauser L."/>
            <person name="Chang Y.J."/>
            <person name="Jeffries C.D."/>
            <person name="Ivanova N."/>
            <person name="Mavromatis K."/>
            <person name="Mikhailova N."/>
            <person name="Chen A."/>
            <person name="Palaniappan K."/>
            <person name="Chain P."/>
            <person name="Rohde M."/>
            <person name="Goker M."/>
            <person name="Bristow J."/>
            <person name="Eisen J.A."/>
            <person name="Markowitz V."/>
            <person name="Hugenholtz P."/>
            <person name="Kyrpides N.C."/>
            <person name="Klenk H.P."/>
        </authorList>
    </citation>
    <scope>NUCLEOTIDE SEQUENCE [LARGE SCALE GENOMIC DNA]</scope>
    <source>
        <strain evidence="3">ATCC 12428 / DSM 43021 / JCM 3005 / NI 9100</strain>
    </source>
</reference>
<keyword evidence="1" id="KW-0732">Signal</keyword>
<name>D2AR87_STRRD</name>
<feature type="chain" id="PRO_5003027914" description="Peptidase inhibitor family I36" evidence="1">
    <location>
        <begin position="30"/>
        <end position="130"/>
    </location>
</feature>
<dbReference type="OrthoDB" id="3541083at2"/>
<evidence type="ECO:0000313" key="3">
    <source>
        <dbReference type="Proteomes" id="UP000002029"/>
    </source>
</evidence>
<proteinExistence type="predicted"/>
<dbReference type="AlphaFoldDB" id="D2AR87"/>
<dbReference type="RefSeq" id="WP_012892165.1">
    <property type="nucleotide sequence ID" value="NC_013595.1"/>
</dbReference>
<dbReference type="EMBL" id="CP001814">
    <property type="protein sequence ID" value="ACZ88428.1"/>
    <property type="molecule type" value="Genomic_DNA"/>
</dbReference>
<keyword evidence="3" id="KW-1185">Reference proteome</keyword>
<accession>D2AR87</accession>
<sequence>MIKMLLRAGAVALASAAALSLVAASPAAAGSAWNGCNSGNVCLYGGNPVPSYLKYQTPGLVPDGKTFWVIVNNGNPEPGADHVRFQYRFWGSSTWHSKCLHYRPDGGSMLDLRDGAVGGEIRNMYWGGEC</sequence>
<evidence type="ECO:0008006" key="4">
    <source>
        <dbReference type="Google" id="ProtNLM"/>
    </source>
</evidence>
<dbReference type="HOGENOM" id="CLU_1937012_0_0_11"/>
<dbReference type="KEGG" id="sro:Sros_5680"/>
<evidence type="ECO:0000256" key="1">
    <source>
        <dbReference type="SAM" id="SignalP"/>
    </source>
</evidence>
<gene>
    <name evidence="2" type="ordered locus">Sros_5680</name>
</gene>
<dbReference type="eggNOG" id="ENOG503494K">
    <property type="taxonomic scope" value="Bacteria"/>
</dbReference>
<feature type="signal peptide" evidence="1">
    <location>
        <begin position="1"/>
        <end position="29"/>
    </location>
</feature>
<evidence type="ECO:0000313" key="2">
    <source>
        <dbReference type="EMBL" id="ACZ88428.1"/>
    </source>
</evidence>